<name>A0A5N6M9U0_9ASTR</name>
<dbReference type="Proteomes" id="UP000326396">
    <property type="component" value="Linkage Group LG6"/>
</dbReference>
<feature type="compositionally biased region" description="Basic and acidic residues" evidence="1">
    <location>
        <begin position="35"/>
        <end position="44"/>
    </location>
</feature>
<organism evidence="2 3">
    <name type="scientific">Mikania micrantha</name>
    <name type="common">bitter vine</name>
    <dbReference type="NCBI Taxonomy" id="192012"/>
    <lineage>
        <taxon>Eukaryota</taxon>
        <taxon>Viridiplantae</taxon>
        <taxon>Streptophyta</taxon>
        <taxon>Embryophyta</taxon>
        <taxon>Tracheophyta</taxon>
        <taxon>Spermatophyta</taxon>
        <taxon>Magnoliopsida</taxon>
        <taxon>eudicotyledons</taxon>
        <taxon>Gunneridae</taxon>
        <taxon>Pentapetalae</taxon>
        <taxon>asterids</taxon>
        <taxon>campanulids</taxon>
        <taxon>Asterales</taxon>
        <taxon>Asteraceae</taxon>
        <taxon>Asteroideae</taxon>
        <taxon>Heliantheae alliance</taxon>
        <taxon>Eupatorieae</taxon>
        <taxon>Mikania</taxon>
    </lineage>
</organism>
<proteinExistence type="predicted"/>
<reference evidence="2 3" key="1">
    <citation type="submission" date="2019-05" db="EMBL/GenBank/DDBJ databases">
        <title>Mikania micrantha, genome provides insights into the molecular mechanism of rapid growth.</title>
        <authorList>
            <person name="Liu B."/>
        </authorList>
    </citation>
    <scope>NUCLEOTIDE SEQUENCE [LARGE SCALE GENOMIC DNA]</scope>
    <source>
        <strain evidence="2">NLD-2019</strain>
        <tissue evidence="2">Leaf</tissue>
    </source>
</reference>
<accession>A0A5N6M9U0</accession>
<dbReference type="AlphaFoldDB" id="A0A5N6M9U0"/>
<feature type="region of interest" description="Disordered" evidence="1">
    <location>
        <begin position="57"/>
        <end position="83"/>
    </location>
</feature>
<feature type="compositionally biased region" description="Polar residues" evidence="1">
    <location>
        <begin position="1"/>
        <end position="13"/>
    </location>
</feature>
<evidence type="ECO:0000313" key="3">
    <source>
        <dbReference type="Proteomes" id="UP000326396"/>
    </source>
</evidence>
<evidence type="ECO:0000313" key="2">
    <source>
        <dbReference type="EMBL" id="KAD3337425.1"/>
    </source>
</evidence>
<dbReference type="EMBL" id="SZYD01000016">
    <property type="protein sequence ID" value="KAD3337425.1"/>
    <property type="molecule type" value="Genomic_DNA"/>
</dbReference>
<gene>
    <name evidence="2" type="ORF">E3N88_32945</name>
</gene>
<protein>
    <recommendedName>
        <fullName evidence="4">DUF4219 domain-containing protein</fullName>
    </recommendedName>
</protein>
<sequence>MSRESSALMSTGESKFPTAFSEERRPKRPAGASSGEDRRFDDLDRRCVVYQQKKSDFLSKKDEKTGCNVEQHRPTPEKEPVKERPWPELFSGVRPRTKTARSENMAMVPIKEGGSMSYQVPVLTPTNYPVWAVKVKTIMDAYRPMGDCRREDIRVIHHNSLSPLVNEGNNCEPVSYLMRYGYNQCDSTTSEMVQLDKNQAGTIFVKIRKKLA</sequence>
<feature type="region of interest" description="Disordered" evidence="1">
    <location>
        <begin position="1"/>
        <end position="44"/>
    </location>
</feature>
<evidence type="ECO:0008006" key="4">
    <source>
        <dbReference type="Google" id="ProtNLM"/>
    </source>
</evidence>
<comment type="caution">
    <text evidence="2">The sequence shown here is derived from an EMBL/GenBank/DDBJ whole genome shotgun (WGS) entry which is preliminary data.</text>
</comment>
<keyword evidence="3" id="KW-1185">Reference proteome</keyword>
<evidence type="ECO:0000256" key="1">
    <source>
        <dbReference type="SAM" id="MobiDB-lite"/>
    </source>
</evidence>